<accession>A0A836CFV7</accession>
<comment type="caution">
    <text evidence="2">The sequence shown here is derived from an EMBL/GenBank/DDBJ whole genome shotgun (WGS) entry which is preliminary data.</text>
</comment>
<organism evidence="2 3">
    <name type="scientific">Tribonema minus</name>
    <dbReference type="NCBI Taxonomy" id="303371"/>
    <lineage>
        <taxon>Eukaryota</taxon>
        <taxon>Sar</taxon>
        <taxon>Stramenopiles</taxon>
        <taxon>Ochrophyta</taxon>
        <taxon>PX clade</taxon>
        <taxon>Xanthophyceae</taxon>
        <taxon>Tribonematales</taxon>
        <taxon>Tribonemataceae</taxon>
        <taxon>Tribonema</taxon>
    </lineage>
</organism>
<name>A0A836CFV7_9STRA</name>
<feature type="signal peptide" evidence="1">
    <location>
        <begin position="1"/>
        <end position="20"/>
    </location>
</feature>
<proteinExistence type="predicted"/>
<dbReference type="Proteomes" id="UP000664859">
    <property type="component" value="Unassembled WGS sequence"/>
</dbReference>
<protein>
    <submittedName>
        <fullName evidence="2">Uncharacterized protein</fullName>
    </submittedName>
</protein>
<reference evidence="2" key="1">
    <citation type="submission" date="2021-02" db="EMBL/GenBank/DDBJ databases">
        <title>First Annotated Genome of the Yellow-green Alga Tribonema minus.</title>
        <authorList>
            <person name="Mahan K.M."/>
        </authorList>
    </citation>
    <scope>NUCLEOTIDE SEQUENCE</scope>
    <source>
        <strain evidence="2">UTEX B ZZ1240</strain>
    </source>
</reference>
<dbReference type="EMBL" id="JAFCMP010000146">
    <property type="protein sequence ID" value="KAG5184990.1"/>
    <property type="molecule type" value="Genomic_DNA"/>
</dbReference>
<keyword evidence="1" id="KW-0732">Signal</keyword>
<evidence type="ECO:0000256" key="1">
    <source>
        <dbReference type="SAM" id="SignalP"/>
    </source>
</evidence>
<gene>
    <name evidence="2" type="ORF">JKP88DRAFT_219548</name>
</gene>
<feature type="chain" id="PRO_5032616222" evidence="1">
    <location>
        <begin position="21"/>
        <end position="158"/>
    </location>
</feature>
<keyword evidence="3" id="KW-1185">Reference proteome</keyword>
<evidence type="ECO:0000313" key="2">
    <source>
        <dbReference type="EMBL" id="KAG5184990.1"/>
    </source>
</evidence>
<evidence type="ECO:0000313" key="3">
    <source>
        <dbReference type="Proteomes" id="UP000664859"/>
    </source>
</evidence>
<sequence>MTRCVLVGVALGVALDAVSGFHMASCRQSQWVGGCVARVSRAPQQQRAGSSTAIAMEMDQNTIIGIAAGVGGLALGIGLVAFTEQQGVKTAERGIDEGMANKLQAKLLEDFELEENDVTSVTDRMRAALKQDKTEEELAELAAKQLAARSKEREDDGW</sequence>
<dbReference type="AlphaFoldDB" id="A0A836CFV7"/>